<reference evidence="2 3" key="1">
    <citation type="submission" date="2014-05" db="EMBL/GenBank/DDBJ databases">
        <authorList>
            <person name="Sibley D."/>
            <person name="Venepally P."/>
            <person name="Karamycheva S."/>
            <person name="Hadjithomas M."/>
            <person name="Khan A."/>
            <person name="Brunk B."/>
            <person name="Roos D."/>
            <person name="Caler E."/>
            <person name="Lorenzi H."/>
        </authorList>
    </citation>
    <scope>NUCLEOTIDE SEQUENCE [LARGE SCALE GENOMIC DNA]</scope>
    <source>
        <strain evidence="2 3">RUB</strain>
    </source>
</reference>
<dbReference type="VEuPathDB" id="ToxoDB:TGRUB_231125"/>
<dbReference type="EMBL" id="AFYV02000884">
    <property type="protein sequence ID" value="KFG63658.1"/>
    <property type="molecule type" value="Genomic_DNA"/>
</dbReference>
<keyword evidence="1" id="KW-1133">Transmembrane helix</keyword>
<comment type="caution">
    <text evidence="2">The sequence shown here is derived from an EMBL/GenBank/DDBJ whole genome shotgun (WGS) entry which is preliminary data.</text>
</comment>
<evidence type="ECO:0000313" key="3">
    <source>
        <dbReference type="Proteomes" id="UP000028834"/>
    </source>
</evidence>
<evidence type="ECO:0000256" key="1">
    <source>
        <dbReference type="SAM" id="Phobius"/>
    </source>
</evidence>
<accession>A0A086M440</accession>
<name>A0A086M440_TOXGO</name>
<keyword evidence="1" id="KW-0472">Membrane</keyword>
<dbReference type="Proteomes" id="UP000028834">
    <property type="component" value="Unassembled WGS sequence"/>
</dbReference>
<dbReference type="OrthoDB" id="10502033at2759"/>
<keyword evidence="1 2" id="KW-0812">Transmembrane</keyword>
<sequence length="285" mass="31330">MRNPAEAPCCQDYFRSLIICACACWQGGSVSTSSDALQPGFVGHLWNSVHTTTSTSSGFLAASDSVAFSRPPDGLSTASDLLAYNFKGLPPATFPWSRDSRLEGDRELTRPRGLCQWSPATEGLKEHHAVAACFPLPAALVAETQRREACRLFVTPASYTFSKDAFLRHACACPAVRASWALVLVRALLRMLEFLGLQLIFLVLSLLLLWLLLLLLKAVEWFLGLSVIDFEFSFGDARRHPFASTTADRQARQDVTDEGQNNDFAFSFEAEEHETANIPPAGLPM</sequence>
<evidence type="ECO:0000313" key="2">
    <source>
        <dbReference type="EMBL" id="KFG63658.1"/>
    </source>
</evidence>
<protein>
    <submittedName>
        <fullName evidence="2">Putative transmembrane protein</fullName>
    </submittedName>
</protein>
<proteinExistence type="predicted"/>
<dbReference type="AlphaFoldDB" id="A0A086M440"/>
<feature type="transmembrane region" description="Helical" evidence="1">
    <location>
        <begin position="195"/>
        <end position="216"/>
    </location>
</feature>
<gene>
    <name evidence="2" type="ORF">TGRUB_231125</name>
</gene>
<organism evidence="2 3">
    <name type="scientific">Toxoplasma gondii RUB</name>
    <dbReference type="NCBI Taxonomy" id="935652"/>
    <lineage>
        <taxon>Eukaryota</taxon>
        <taxon>Sar</taxon>
        <taxon>Alveolata</taxon>
        <taxon>Apicomplexa</taxon>
        <taxon>Conoidasida</taxon>
        <taxon>Coccidia</taxon>
        <taxon>Eucoccidiorida</taxon>
        <taxon>Eimeriorina</taxon>
        <taxon>Sarcocystidae</taxon>
        <taxon>Toxoplasma</taxon>
    </lineage>
</organism>